<organism evidence="10 11">
    <name type="scientific">Anaerocolumna jejuensis DSM 15929</name>
    <dbReference type="NCBI Taxonomy" id="1121322"/>
    <lineage>
        <taxon>Bacteria</taxon>
        <taxon>Bacillati</taxon>
        <taxon>Bacillota</taxon>
        <taxon>Clostridia</taxon>
        <taxon>Lachnospirales</taxon>
        <taxon>Lachnospiraceae</taxon>
        <taxon>Anaerocolumna</taxon>
    </lineage>
</organism>
<sequence length="722" mass="82441">MNYKVYVNGESAGIYTTNVFPMPYNEVQVMEYTSFQMNQPVDIRIESEAFLNNVMIRPLSLGLEFTYKDHEIVIHLEEPKKFSVEINGSYYNNLLVFAEAQQYEDFDKYAENVIYFSRGVHTVDILTVNRDNTVVYLEEGAFLNGKIDLDHCNHVTICGYGTISMEKYPLEVRNIYHRCVDAMNCREVCIKDITITDSNDWSLRIFGCEEVIIDNVKIFGCRGNSDGIDICGSRNVLVQNVFTRVWDDSLVVKAFNTGNLENVTFRSSILWNDFARPMEVGVELRAEKVRNVRFENIDIIHSPTGYPLMGIHHGDRAEISDIHFENIRIENAPGAQLFDIRIRDSFWNRDKEKGNIKDIFFKNIDYIGNPGTDLLLSRSRLQGLSEESGIRNITFENIKILGKTAASEKDCGLLVMDYVDNVVLLSEECTQKINLIDTRIEIPEEFVQDDNGFYKGRVRVELENTGKEDQSAVFWLQISPAHVGEYKREAEAFLLKAGDSRSFDYDISLPPGKYVIAVQSDNANVSYAWKFLQLDWVLREGAEVNKAPELEFINYYNIRTRGLKAAVHKEELILQSDILKDGNNSLVLYTALPVDRREEEVIFSVEETDFGVVPAVISGKHSLELAPQLRCPLEITLVFKNEPKVKEIKKTLIPGGGNGTVAIPLTELGLEPGIRHFWMEVEARTQDVTEYRYPYTMFHSVTPETSAHMFANVVINTDDAIR</sequence>
<dbReference type="InterPro" id="IPR012334">
    <property type="entry name" value="Pectin_lyas_fold"/>
</dbReference>
<keyword evidence="3 9" id="KW-0378">Hydrolase</keyword>
<dbReference type="OrthoDB" id="9795222at2"/>
<keyword evidence="11" id="KW-1185">Reference proteome</keyword>
<name>A0A1M6UDK2_9FIRM</name>
<evidence type="ECO:0000256" key="4">
    <source>
        <dbReference type="ARBA" id="ARBA00023180"/>
    </source>
</evidence>
<evidence type="ECO:0000313" key="11">
    <source>
        <dbReference type="Proteomes" id="UP000184386"/>
    </source>
</evidence>
<protein>
    <submittedName>
        <fullName evidence="10">Glycosyl hydrolases family 28</fullName>
    </submittedName>
</protein>
<dbReference type="PANTHER" id="PTHR31736">
    <property type="match status" value="1"/>
</dbReference>
<dbReference type="Pfam" id="PF00295">
    <property type="entry name" value="Glyco_hydro_28"/>
    <property type="match status" value="1"/>
</dbReference>
<dbReference type="SUPFAM" id="SSF51126">
    <property type="entry name" value="Pectin lyase-like"/>
    <property type="match status" value="1"/>
</dbReference>
<comment type="similarity">
    <text evidence="1 9">Belongs to the glycosyl hydrolase 28 family.</text>
</comment>
<dbReference type="AlphaFoldDB" id="A0A1M6UDK2"/>
<dbReference type="PANTHER" id="PTHR31736:SF9">
    <property type="entry name" value="ENDO-XYLOGALACTURONAN HYDROLASE A-RELATED"/>
    <property type="match status" value="1"/>
</dbReference>
<dbReference type="EMBL" id="FRAC01000015">
    <property type="protein sequence ID" value="SHK67247.1"/>
    <property type="molecule type" value="Genomic_DNA"/>
</dbReference>
<gene>
    <name evidence="10" type="ORF">SAMN02745136_03041</name>
</gene>
<dbReference type="InterPro" id="IPR011050">
    <property type="entry name" value="Pectin_lyase_fold/virulence"/>
</dbReference>
<evidence type="ECO:0000256" key="7">
    <source>
        <dbReference type="ARBA" id="ARBA00023326"/>
    </source>
</evidence>
<proteinExistence type="inferred from homology"/>
<evidence type="ECO:0000313" key="10">
    <source>
        <dbReference type="EMBL" id="SHK67247.1"/>
    </source>
</evidence>
<evidence type="ECO:0000256" key="9">
    <source>
        <dbReference type="RuleBase" id="RU361169"/>
    </source>
</evidence>
<evidence type="ECO:0000256" key="1">
    <source>
        <dbReference type="ARBA" id="ARBA00008834"/>
    </source>
</evidence>
<comment type="function">
    <text evidence="8">Pectinolytic enzyme involved in the degradation of xylogalacturonan (xga), a galacturonan backbone heavily substituted with xylose, and which is one important component of the hairy regions of pectin. Activity requires a galacturonic acid backbone substituted with xylose.</text>
</comment>
<dbReference type="Proteomes" id="UP000184386">
    <property type="component" value="Unassembled WGS sequence"/>
</dbReference>
<evidence type="ECO:0000256" key="5">
    <source>
        <dbReference type="ARBA" id="ARBA00023277"/>
    </source>
</evidence>
<keyword evidence="2" id="KW-0677">Repeat</keyword>
<keyword evidence="7" id="KW-0624">Polysaccharide degradation</keyword>
<evidence type="ECO:0000256" key="2">
    <source>
        <dbReference type="ARBA" id="ARBA00022737"/>
    </source>
</evidence>
<dbReference type="GO" id="GO:0000272">
    <property type="term" value="P:polysaccharide catabolic process"/>
    <property type="evidence" value="ECO:0007669"/>
    <property type="project" value="UniProtKB-KW"/>
</dbReference>
<dbReference type="InterPro" id="IPR000743">
    <property type="entry name" value="Glyco_hydro_28"/>
</dbReference>
<reference evidence="10 11" key="1">
    <citation type="submission" date="2016-11" db="EMBL/GenBank/DDBJ databases">
        <authorList>
            <person name="Jaros S."/>
            <person name="Januszkiewicz K."/>
            <person name="Wedrychowicz H."/>
        </authorList>
    </citation>
    <scope>NUCLEOTIDE SEQUENCE [LARGE SCALE GENOMIC DNA]</scope>
    <source>
        <strain evidence="10 11">DSM 15929</strain>
    </source>
</reference>
<keyword evidence="4" id="KW-0325">Glycoprotein</keyword>
<keyword evidence="6 9" id="KW-0326">Glycosidase</keyword>
<keyword evidence="5" id="KW-0119">Carbohydrate metabolism</keyword>
<evidence type="ECO:0000256" key="8">
    <source>
        <dbReference type="ARBA" id="ARBA00037278"/>
    </source>
</evidence>
<evidence type="ECO:0000256" key="6">
    <source>
        <dbReference type="ARBA" id="ARBA00023295"/>
    </source>
</evidence>
<evidence type="ECO:0000256" key="3">
    <source>
        <dbReference type="ARBA" id="ARBA00022801"/>
    </source>
</evidence>
<dbReference type="RefSeq" id="WP_073277420.1">
    <property type="nucleotide sequence ID" value="NZ_FRAC01000015.1"/>
</dbReference>
<dbReference type="Gene3D" id="2.160.20.10">
    <property type="entry name" value="Single-stranded right-handed beta-helix, Pectin lyase-like"/>
    <property type="match status" value="1"/>
</dbReference>
<dbReference type="STRING" id="1121322.SAMN02745136_03041"/>
<accession>A0A1M6UDK2</accession>
<dbReference type="GO" id="GO:0004650">
    <property type="term" value="F:polygalacturonase activity"/>
    <property type="evidence" value="ECO:0007669"/>
    <property type="project" value="InterPro"/>
</dbReference>